<dbReference type="OrthoDB" id="2626014at2759"/>
<dbReference type="RefSeq" id="XP_007860360.1">
    <property type="nucleotide sequence ID" value="XM_007862169.1"/>
</dbReference>
<protein>
    <recommendedName>
        <fullName evidence="4">CN hydrolase domain-containing protein</fullName>
    </recommendedName>
</protein>
<keyword evidence="1" id="KW-0472">Membrane</keyword>
<dbReference type="EMBL" id="KB469296">
    <property type="protein sequence ID" value="EPQ60492.1"/>
    <property type="molecule type" value="Genomic_DNA"/>
</dbReference>
<keyword evidence="3" id="KW-1185">Reference proteome</keyword>
<evidence type="ECO:0000256" key="1">
    <source>
        <dbReference type="SAM" id="Phobius"/>
    </source>
</evidence>
<dbReference type="KEGG" id="gtr:GLOTRDRAFT_52695"/>
<proteinExistence type="predicted"/>
<dbReference type="OMA" id="PARTWHP"/>
<dbReference type="STRING" id="670483.S7QM76"/>
<dbReference type="eggNOG" id="ENOG502S655">
    <property type="taxonomic scope" value="Eukaryota"/>
</dbReference>
<feature type="transmembrane region" description="Helical" evidence="1">
    <location>
        <begin position="92"/>
        <end position="112"/>
    </location>
</feature>
<feature type="transmembrane region" description="Helical" evidence="1">
    <location>
        <begin position="35"/>
        <end position="53"/>
    </location>
</feature>
<name>S7QM76_GLOTA</name>
<keyword evidence="1" id="KW-0812">Transmembrane</keyword>
<gene>
    <name evidence="2" type="ORF">GLOTRDRAFT_52695</name>
</gene>
<dbReference type="SUPFAM" id="SSF56317">
    <property type="entry name" value="Carbon-nitrogen hydrolase"/>
    <property type="match status" value="1"/>
</dbReference>
<evidence type="ECO:0000313" key="2">
    <source>
        <dbReference type="EMBL" id="EPQ60492.1"/>
    </source>
</evidence>
<sequence length="566" mass="61470">MSTLKETVFITRPTLCFLSASFVLCLLGVTPRPSFLPLALLLACLRLYGRIIACREGANAKFRNTWLVLTAAVVLSHAGPAIHALSTPATSIIFLTLCAATTSAIALGVIFLDIRLSSRTKSPWSQLTLFPALWSSVWAMLAHTSPVGRLATWSPITGNFLYLWTTHLFGSIAIDWLTGAWSVVITETVGDWFIGSVPTVVITNRDSEVDDLLGPRNPAKDQSPMPSIRRSHYVLGLFGILVALTAPSYISPALPLAPYSSDTTPVTVACVLPPRHKWKNGPPGLDDFITESQRLTAAKILLWPEGAVRFDTFQAKAEAIEKVRAKVSFTNHWVGMSFEEVMPFNGINGSAIERRNGFVLVDKTGPVMEYYKRHLVPVAESFSMSPASDPPTIYTLPLTRPKDFTKAEWGNLTRPIPVTASICLDFSDADAFSALPSKPALILAPARTWEISVGLSMFEQAKARAAEIDSMVLWCDGGEGGVSGVVGRGISEVMQVGQGSWMRTIGIQYPFDDRKTFYMKGGEGMALMGMWVLSLAGMGSVGRLVTTRLANWRSAGRSGEEAPLLG</sequence>
<dbReference type="AlphaFoldDB" id="S7QM76"/>
<dbReference type="Gene3D" id="3.60.110.10">
    <property type="entry name" value="Carbon-nitrogen hydrolase"/>
    <property type="match status" value="1"/>
</dbReference>
<dbReference type="InterPro" id="IPR036526">
    <property type="entry name" value="C-N_Hydrolase_sf"/>
</dbReference>
<feature type="transmembrane region" description="Helical" evidence="1">
    <location>
        <begin position="9"/>
        <end position="29"/>
    </location>
</feature>
<keyword evidence="1" id="KW-1133">Transmembrane helix</keyword>
<dbReference type="HOGENOM" id="CLU_032069_0_0_1"/>
<dbReference type="GeneID" id="19306892"/>
<feature type="transmembrane region" description="Helical" evidence="1">
    <location>
        <begin position="233"/>
        <end position="250"/>
    </location>
</feature>
<feature type="transmembrane region" description="Helical" evidence="1">
    <location>
        <begin position="524"/>
        <end position="545"/>
    </location>
</feature>
<feature type="non-terminal residue" evidence="2">
    <location>
        <position position="1"/>
    </location>
</feature>
<feature type="transmembrane region" description="Helical" evidence="1">
    <location>
        <begin position="65"/>
        <end position="86"/>
    </location>
</feature>
<evidence type="ECO:0008006" key="4">
    <source>
        <dbReference type="Google" id="ProtNLM"/>
    </source>
</evidence>
<accession>S7QM76</accession>
<dbReference type="Proteomes" id="UP000030669">
    <property type="component" value="Unassembled WGS sequence"/>
</dbReference>
<reference evidence="2 3" key="1">
    <citation type="journal article" date="2012" name="Science">
        <title>The Paleozoic origin of enzymatic lignin decomposition reconstructed from 31 fungal genomes.</title>
        <authorList>
            <person name="Floudas D."/>
            <person name="Binder M."/>
            <person name="Riley R."/>
            <person name="Barry K."/>
            <person name="Blanchette R.A."/>
            <person name="Henrissat B."/>
            <person name="Martinez A.T."/>
            <person name="Otillar R."/>
            <person name="Spatafora J.W."/>
            <person name="Yadav J.S."/>
            <person name="Aerts A."/>
            <person name="Benoit I."/>
            <person name="Boyd A."/>
            <person name="Carlson A."/>
            <person name="Copeland A."/>
            <person name="Coutinho P.M."/>
            <person name="de Vries R.P."/>
            <person name="Ferreira P."/>
            <person name="Findley K."/>
            <person name="Foster B."/>
            <person name="Gaskell J."/>
            <person name="Glotzer D."/>
            <person name="Gorecki P."/>
            <person name="Heitman J."/>
            <person name="Hesse C."/>
            <person name="Hori C."/>
            <person name="Igarashi K."/>
            <person name="Jurgens J.A."/>
            <person name="Kallen N."/>
            <person name="Kersten P."/>
            <person name="Kohler A."/>
            <person name="Kuees U."/>
            <person name="Kumar T.K.A."/>
            <person name="Kuo A."/>
            <person name="LaButti K."/>
            <person name="Larrondo L.F."/>
            <person name="Lindquist E."/>
            <person name="Ling A."/>
            <person name="Lombard V."/>
            <person name="Lucas S."/>
            <person name="Lundell T."/>
            <person name="Martin R."/>
            <person name="McLaughlin D.J."/>
            <person name="Morgenstern I."/>
            <person name="Morin E."/>
            <person name="Murat C."/>
            <person name="Nagy L.G."/>
            <person name="Nolan M."/>
            <person name="Ohm R.A."/>
            <person name="Patyshakuliyeva A."/>
            <person name="Rokas A."/>
            <person name="Ruiz-Duenas F.J."/>
            <person name="Sabat G."/>
            <person name="Salamov A."/>
            <person name="Samejima M."/>
            <person name="Schmutz J."/>
            <person name="Slot J.C."/>
            <person name="St John F."/>
            <person name="Stenlid J."/>
            <person name="Sun H."/>
            <person name="Sun S."/>
            <person name="Syed K."/>
            <person name="Tsang A."/>
            <person name="Wiebenga A."/>
            <person name="Young D."/>
            <person name="Pisabarro A."/>
            <person name="Eastwood D.C."/>
            <person name="Martin F."/>
            <person name="Cullen D."/>
            <person name="Grigoriev I.V."/>
            <person name="Hibbett D.S."/>
        </authorList>
    </citation>
    <scope>NUCLEOTIDE SEQUENCE [LARGE SCALE GENOMIC DNA]</scope>
    <source>
        <strain evidence="2 3">ATCC 11539</strain>
    </source>
</reference>
<evidence type="ECO:0000313" key="3">
    <source>
        <dbReference type="Proteomes" id="UP000030669"/>
    </source>
</evidence>
<organism evidence="2 3">
    <name type="scientific">Gloeophyllum trabeum (strain ATCC 11539 / FP-39264 / Madison 617)</name>
    <name type="common">Brown rot fungus</name>
    <dbReference type="NCBI Taxonomy" id="670483"/>
    <lineage>
        <taxon>Eukaryota</taxon>
        <taxon>Fungi</taxon>
        <taxon>Dikarya</taxon>
        <taxon>Basidiomycota</taxon>
        <taxon>Agaricomycotina</taxon>
        <taxon>Agaricomycetes</taxon>
        <taxon>Gloeophyllales</taxon>
        <taxon>Gloeophyllaceae</taxon>
        <taxon>Gloeophyllum</taxon>
    </lineage>
</organism>